<dbReference type="EMBL" id="CP038639">
    <property type="protein sequence ID" value="QBY56496.1"/>
    <property type="molecule type" value="Genomic_DNA"/>
</dbReference>
<organism evidence="1 2">
    <name type="scientific">Cupriavidus oxalaticus</name>
    <dbReference type="NCBI Taxonomy" id="96344"/>
    <lineage>
        <taxon>Bacteria</taxon>
        <taxon>Pseudomonadati</taxon>
        <taxon>Pseudomonadota</taxon>
        <taxon>Betaproteobacteria</taxon>
        <taxon>Burkholderiales</taxon>
        <taxon>Burkholderiaceae</taxon>
        <taxon>Cupriavidus</taxon>
    </lineage>
</organism>
<reference evidence="1 2" key="1">
    <citation type="submission" date="2019-03" db="EMBL/GenBank/DDBJ databases">
        <title>Efficiently degradation of phenoxyalkanoic acid herbicides by Cupriavidus oxalaticus strain X32.</title>
        <authorList>
            <person name="Sheng X."/>
        </authorList>
    </citation>
    <scope>NUCLEOTIDE SEQUENCE [LARGE SCALE GENOMIC DNA]</scope>
    <source>
        <strain evidence="1 2">X32</strain>
        <plasmid evidence="1 2">unnamed4</plasmid>
    </source>
</reference>
<proteinExistence type="predicted"/>
<sequence>MDAPIYGTGLASYPAGVTLHVGFYDSSLRPAIQLLCADDGMPYASLTVNVPAVDLSEGEICIASDWNMPSDLKASLLATGKFADMGQRGGSVWRITCPNLLSEVAAARLAAIRPRLARRPAPVV</sequence>
<dbReference type="AlphaFoldDB" id="A0A4P7LK14"/>
<protein>
    <submittedName>
        <fullName evidence="1">Uncharacterized protein</fullName>
    </submittedName>
</protein>
<name>A0A4P7LK14_9BURK</name>
<gene>
    <name evidence="1" type="ORF">E0W60_35920</name>
</gene>
<evidence type="ECO:0000313" key="2">
    <source>
        <dbReference type="Proteomes" id="UP000295294"/>
    </source>
</evidence>
<geneLocation type="plasmid" evidence="1">
    <name>unnamed4</name>
</geneLocation>
<keyword evidence="1" id="KW-0614">Plasmid</keyword>
<dbReference type="KEGG" id="cox:E0W60_35920"/>
<accession>A0A4P7LK14</accession>
<evidence type="ECO:0000313" key="1">
    <source>
        <dbReference type="EMBL" id="QBY56496.1"/>
    </source>
</evidence>
<dbReference type="Proteomes" id="UP000295294">
    <property type="component" value="Plasmid unnamed4"/>
</dbReference>
<dbReference type="OrthoDB" id="8965290at2"/>